<evidence type="ECO:0000259" key="11">
    <source>
        <dbReference type="Pfam" id="PF13180"/>
    </source>
</evidence>
<dbReference type="CDD" id="cd06781">
    <property type="entry name" value="cpPDZ_BsHtra-like"/>
    <property type="match status" value="1"/>
</dbReference>
<keyword evidence="7" id="KW-0720">Serine protease</keyword>
<feature type="compositionally biased region" description="Basic and acidic residues" evidence="9">
    <location>
        <begin position="1"/>
        <end position="13"/>
    </location>
</feature>
<dbReference type="AlphaFoldDB" id="A0A2K0A938"/>
<feature type="region of interest" description="Disordered" evidence="9">
    <location>
        <begin position="1"/>
        <end position="260"/>
    </location>
</feature>
<feature type="domain" description="PDZ" evidence="11">
    <location>
        <begin position="564"/>
        <end position="637"/>
    </location>
</feature>
<organism evidence="12 14">
    <name type="scientific">Staphylococcus haemolyticus</name>
    <dbReference type="NCBI Taxonomy" id="1283"/>
    <lineage>
        <taxon>Bacteria</taxon>
        <taxon>Bacillati</taxon>
        <taxon>Bacillota</taxon>
        <taxon>Bacilli</taxon>
        <taxon>Bacillales</taxon>
        <taxon>Staphylococcaceae</taxon>
        <taxon>Staphylococcus</taxon>
    </lineage>
</organism>
<dbReference type="PANTHER" id="PTHR43343">
    <property type="entry name" value="PEPTIDASE S12"/>
    <property type="match status" value="1"/>
</dbReference>
<evidence type="ECO:0000313" key="14">
    <source>
        <dbReference type="Proteomes" id="UP000053523"/>
    </source>
</evidence>
<gene>
    <name evidence="12" type="ORF">AL503_012350</name>
    <name evidence="13" type="ORF">CV019_03080</name>
</gene>
<reference evidence="13 15" key="1">
    <citation type="submission" date="2017-11" db="EMBL/GenBank/DDBJ databases">
        <authorList>
            <person name="Founou R.C."/>
            <person name="Founou L."/>
            <person name="Allam M."/>
            <person name="Ismail A."/>
            <person name="Essack S.Y."/>
        </authorList>
    </citation>
    <scope>NUCLEOTIDE SEQUENCE [LARGE SCALE GENOMIC DNA]</scope>
    <source>
        <strain evidence="13 15">G811N2B1</strain>
    </source>
</reference>
<evidence type="ECO:0000256" key="6">
    <source>
        <dbReference type="ARBA" id="ARBA00022801"/>
    </source>
</evidence>
<evidence type="ECO:0000256" key="3">
    <source>
        <dbReference type="ARBA" id="ARBA00021768"/>
    </source>
</evidence>
<dbReference type="InterPro" id="IPR043504">
    <property type="entry name" value="Peptidase_S1_PA_chymotrypsin"/>
</dbReference>
<dbReference type="EMBL" id="LORN02000015">
    <property type="protein sequence ID" value="PNN21522.1"/>
    <property type="molecule type" value="Genomic_DNA"/>
</dbReference>
<dbReference type="SUPFAM" id="SSF50494">
    <property type="entry name" value="Trypsin-like serine proteases"/>
    <property type="match status" value="1"/>
</dbReference>
<evidence type="ECO:0000313" key="12">
    <source>
        <dbReference type="EMBL" id="PNN21522.1"/>
    </source>
</evidence>
<dbReference type="SUPFAM" id="SSF50156">
    <property type="entry name" value="PDZ domain-like"/>
    <property type="match status" value="1"/>
</dbReference>
<feature type="compositionally biased region" description="Basic and acidic residues" evidence="9">
    <location>
        <begin position="244"/>
        <end position="260"/>
    </location>
</feature>
<evidence type="ECO:0000256" key="7">
    <source>
        <dbReference type="ARBA" id="ARBA00022825"/>
    </source>
</evidence>
<dbReference type="InterPro" id="IPR001940">
    <property type="entry name" value="Peptidase_S1C"/>
</dbReference>
<keyword evidence="10" id="KW-0472">Membrane</keyword>
<feature type="compositionally biased region" description="Basic and acidic residues" evidence="9">
    <location>
        <begin position="106"/>
        <end position="155"/>
    </location>
</feature>
<sequence length="638" mass="72382">MDNDKKHVIPREQYRRKRHEYFHNEEREERLEREREQRERLAKKEQEQAKVNEERVKDNMRKARIEKLTQEEIHQQQHLAKLRSDNESDQELNDTNTHHLTLPEEQQLKNEHKENNDKVTKPTDEVEKQEKEDNNFTPSKHAEIEPKYSRVEKNKGKQQANINKSEVNHLDKSEQTKKQKETKALSDDVLETNESQKIEQKEQKASSNETSNKELNSHTKDKSNEVEDNQDIKKASSQNLAHSNKSEENGHSEDKPKSNDTMDKVKDFLKLHWLKIVIVVAIILIVILISAIISTINQNSSIEQSSNNDTKYTTTMKNAETAVKSVVTIENDTPKNITTQTIDKTNTNSNNEVGSGVVYKAVDDTFFILTNTHIVGSNKRVNITYDDDKTATATVVGRDMWSDIAVLKATIKNKNVLPIKIGHSKHLKLGESILVVGNPLGNDFKNTVTKGIISGLNRAVPVDFDKDNNNDELVNTFQIDASVNPGNSGGAVVNRVGELVGLVSLKINMPNIEGMGFAIPIDNAREIAEELEKNGEIQYPNTGIGIKNVSDLLPYERNLLKVPEDVQNGIVVEILKENGLGKKSGLKIGDVVVELDSKSIQNNLQYRQIIFNHRQDLKTLSAEIYRKGKSQDIKIKLK</sequence>
<evidence type="ECO:0000256" key="10">
    <source>
        <dbReference type="SAM" id="Phobius"/>
    </source>
</evidence>
<feature type="compositionally biased region" description="Basic and acidic residues" evidence="9">
    <location>
        <begin position="166"/>
        <end position="186"/>
    </location>
</feature>
<feature type="compositionally biased region" description="Basic and acidic residues" evidence="9">
    <location>
        <begin position="21"/>
        <end position="75"/>
    </location>
</feature>
<dbReference type="Pfam" id="PF13180">
    <property type="entry name" value="PDZ_2"/>
    <property type="match status" value="1"/>
</dbReference>
<keyword evidence="8 10" id="KW-1133">Transmembrane helix</keyword>
<evidence type="ECO:0000256" key="5">
    <source>
        <dbReference type="ARBA" id="ARBA00022692"/>
    </source>
</evidence>
<dbReference type="PANTHER" id="PTHR43343:SF3">
    <property type="entry name" value="PROTEASE DO-LIKE 8, CHLOROPLASTIC"/>
    <property type="match status" value="1"/>
</dbReference>
<name>A0A2K0A938_STAHA</name>
<dbReference type="Pfam" id="PF13365">
    <property type="entry name" value="Trypsin_2"/>
    <property type="match status" value="1"/>
</dbReference>
<comment type="caution">
    <text evidence="12">The sequence shown here is derived from an EMBL/GenBank/DDBJ whole genome shotgun (WGS) entry which is preliminary data.</text>
</comment>
<feature type="transmembrane region" description="Helical" evidence="10">
    <location>
        <begin position="273"/>
        <end position="296"/>
    </location>
</feature>
<dbReference type="Gene3D" id="2.40.10.10">
    <property type="entry name" value="Trypsin-like serine proteases"/>
    <property type="match status" value="2"/>
</dbReference>
<dbReference type="GO" id="GO:0004252">
    <property type="term" value="F:serine-type endopeptidase activity"/>
    <property type="evidence" value="ECO:0007669"/>
    <property type="project" value="InterPro"/>
</dbReference>
<keyword evidence="4 12" id="KW-0645">Protease</keyword>
<protein>
    <recommendedName>
        <fullName evidence="3">Serine protease HtrA-like</fullName>
    </recommendedName>
</protein>
<dbReference type="PRINTS" id="PR00834">
    <property type="entry name" value="PROTEASES2C"/>
</dbReference>
<comment type="similarity">
    <text evidence="2">Belongs to the peptidase S1C family.</text>
</comment>
<dbReference type="Gene3D" id="2.30.42.10">
    <property type="match status" value="1"/>
</dbReference>
<dbReference type="EMBL" id="PGWX01000221">
    <property type="protein sequence ID" value="PPJ76515.1"/>
    <property type="molecule type" value="Genomic_DNA"/>
</dbReference>
<evidence type="ECO:0000313" key="13">
    <source>
        <dbReference type="EMBL" id="PPJ76515.1"/>
    </source>
</evidence>
<keyword evidence="5 10" id="KW-0812">Transmembrane</keyword>
<feature type="compositionally biased region" description="Basic and acidic residues" evidence="9">
    <location>
        <begin position="194"/>
        <end position="204"/>
    </location>
</feature>
<evidence type="ECO:0000256" key="1">
    <source>
        <dbReference type="ARBA" id="ARBA00004162"/>
    </source>
</evidence>
<dbReference type="Proteomes" id="UP000053523">
    <property type="component" value="Unassembled WGS sequence"/>
</dbReference>
<dbReference type="InterPro" id="IPR036034">
    <property type="entry name" value="PDZ_sf"/>
</dbReference>
<reference evidence="12 14" key="2">
    <citation type="submission" date="2017-12" db="EMBL/GenBank/DDBJ databases">
        <title>FDA dAtabase for Regulatory Grade micrObial Sequences (FDA-ARGOS): Supporting development and validation of Infectious Disease Dx tests.</title>
        <authorList>
            <person name="Hoffmann M."/>
            <person name="Allard M."/>
            <person name="Evans P."/>
            <person name="Brown E."/>
            <person name="Tallon L."/>
            <person name="Sadzewicz L."/>
            <person name="Sengamalay N."/>
            <person name="Ott S."/>
            <person name="Godinez A."/>
            <person name="Nagaraj S."/>
            <person name="Vavikolanu K."/>
            <person name="Aluvathingal J."/>
            <person name="Nadendla S."/>
            <person name="Sichtig H."/>
        </authorList>
    </citation>
    <scope>NUCLEOTIDE SEQUENCE [LARGE SCALE GENOMIC DNA]</scope>
    <source>
        <strain evidence="12 14">FDAARGOS_148</strain>
    </source>
</reference>
<evidence type="ECO:0000313" key="15">
    <source>
        <dbReference type="Proteomes" id="UP000238153"/>
    </source>
</evidence>
<dbReference type="GO" id="GO:0005886">
    <property type="term" value="C:plasma membrane"/>
    <property type="evidence" value="ECO:0007669"/>
    <property type="project" value="UniProtKB-SubCell"/>
</dbReference>
<evidence type="ECO:0000256" key="2">
    <source>
        <dbReference type="ARBA" id="ARBA00010541"/>
    </source>
</evidence>
<dbReference type="Proteomes" id="UP000238153">
    <property type="component" value="Unassembled WGS sequence"/>
</dbReference>
<dbReference type="RefSeq" id="WP_037549128.1">
    <property type="nucleotide sequence ID" value="NZ_CAJCGD010000005.1"/>
</dbReference>
<dbReference type="InterPro" id="IPR009003">
    <property type="entry name" value="Peptidase_S1_PA"/>
</dbReference>
<evidence type="ECO:0000256" key="4">
    <source>
        <dbReference type="ARBA" id="ARBA00022670"/>
    </source>
</evidence>
<keyword evidence="6" id="KW-0378">Hydrolase</keyword>
<comment type="subcellular location">
    <subcellularLocation>
        <location evidence="1">Cell membrane</location>
        <topology evidence="1">Single-pass membrane protein</topology>
    </subcellularLocation>
</comment>
<proteinExistence type="inferred from homology"/>
<evidence type="ECO:0000256" key="9">
    <source>
        <dbReference type="SAM" id="MobiDB-lite"/>
    </source>
</evidence>
<dbReference type="InterPro" id="IPR001478">
    <property type="entry name" value="PDZ"/>
</dbReference>
<dbReference type="GO" id="GO:0006508">
    <property type="term" value="P:proteolysis"/>
    <property type="evidence" value="ECO:0007669"/>
    <property type="project" value="UniProtKB-KW"/>
</dbReference>
<dbReference type="InterPro" id="IPR051201">
    <property type="entry name" value="Chloro_Bact_Ser_Proteases"/>
</dbReference>
<accession>A0A2K0A938</accession>
<feature type="compositionally biased region" description="Basic and acidic residues" evidence="9">
    <location>
        <begin position="211"/>
        <end position="234"/>
    </location>
</feature>
<evidence type="ECO:0000256" key="8">
    <source>
        <dbReference type="ARBA" id="ARBA00022989"/>
    </source>
</evidence>